<dbReference type="CDD" id="cd22157">
    <property type="entry name" value="F-box_AtFBW1-like"/>
    <property type="match status" value="1"/>
</dbReference>
<dbReference type="InterPro" id="IPR011043">
    <property type="entry name" value="Gal_Oxase/kelch_b-propeller"/>
</dbReference>
<evidence type="ECO:0000259" key="1">
    <source>
        <dbReference type="SMART" id="SM00256"/>
    </source>
</evidence>
<dbReference type="InterPro" id="IPR050796">
    <property type="entry name" value="SCF_F-box_component"/>
</dbReference>
<evidence type="ECO:0000313" key="2">
    <source>
        <dbReference type="Proteomes" id="UP001652660"/>
    </source>
</evidence>
<dbReference type="SUPFAM" id="SSF50965">
    <property type="entry name" value="Galactose oxidase, central domain"/>
    <property type="match status" value="1"/>
</dbReference>
<dbReference type="Pfam" id="PF08268">
    <property type="entry name" value="FBA_3"/>
    <property type="match status" value="1"/>
</dbReference>
<dbReference type="RefSeq" id="XP_027121651.1">
    <property type="nucleotide sequence ID" value="XM_027265850.2"/>
</dbReference>
<dbReference type="Gene3D" id="2.120.10.80">
    <property type="entry name" value="Kelch-type beta propeller"/>
    <property type="match status" value="1"/>
</dbReference>
<dbReference type="PANTHER" id="PTHR31672:SF13">
    <property type="entry name" value="F-BOX PROTEIN CPR30-LIKE"/>
    <property type="match status" value="1"/>
</dbReference>
<dbReference type="AlphaFoldDB" id="A0A6P6X3X1"/>
<evidence type="ECO:0000313" key="3">
    <source>
        <dbReference type="RefSeq" id="XP_027121651.1"/>
    </source>
</evidence>
<dbReference type="Pfam" id="PF00646">
    <property type="entry name" value="F-box"/>
    <property type="match status" value="1"/>
</dbReference>
<gene>
    <name evidence="3" type="primary">LOC113738607</name>
</gene>
<dbReference type="Gene3D" id="1.20.1280.50">
    <property type="match status" value="1"/>
</dbReference>
<reference evidence="2" key="1">
    <citation type="journal article" date="2025" name="Foods">
        <title>Unveiling the Microbial Signatures of Arabica Coffee Cherries: Insights into Ripeness Specific Diversity, Functional Traits, and Implications for Quality and Safety.</title>
        <authorList>
            <consortium name="RefSeq"/>
            <person name="Tenea G.N."/>
            <person name="Cifuentes V."/>
            <person name="Reyes P."/>
            <person name="Cevallos-Vallejos M."/>
        </authorList>
    </citation>
    <scope>NUCLEOTIDE SEQUENCE [LARGE SCALE GENOMIC DNA]</scope>
</reference>
<proteinExistence type="predicted"/>
<dbReference type="SMART" id="SM00256">
    <property type="entry name" value="FBOX"/>
    <property type="match status" value="1"/>
</dbReference>
<name>A0A6P6X3X1_COFAR</name>
<reference evidence="3" key="2">
    <citation type="submission" date="2025-08" db="UniProtKB">
        <authorList>
            <consortium name="RefSeq"/>
        </authorList>
    </citation>
    <scope>IDENTIFICATION</scope>
    <source>
        <tissue evidence="3">Leaves</tissue>
    </source>
</reference>
<dbReference type="InterPro" id="IPR036047">
    <property type="entry name" value="F-box-like_dom_sf"/>
</dbReference>
<dbReference type="InterPro" id="IPR013187">
    <property type="entry name" value="F-box-assoc_dom_typ3"/>
</dbReference>
<dbReference type="PANTHER" id="PTHR31672">
    <property type="entry name" value="BNACNNG10540D PROTEIN"/>
    <property type="match status" value="1"/>
</dbReference>
<protein>
    <submittedName>
        <fullName evidence="3">F-box/kelch-repeat protein At3g06240-like isoform X1</fullName>
    </submittedName>
</protein>
<dbReference type="Proteomes" id="UP001652660">
    <property type="component" value="Chromosome 4c"/>
</dbReference>
<dbReference type="InterPro" id="IPR001810">
    <property type="entry name" value="F-box_dom"/>
</dbReference>
<accession>A0A6P6X3X1</accession>
<sequence>MSPKKLHQSQMPVAKAALAPNIPEELTVDILLRLPAKSIGKFRCVSKPWRCLLSDPLFITAHLTLHLCYPQKLILFSSSPVLPSSRSIYTLTFTTADKPGSEAVLEKLTLSENILENPSSKYASIVGSCNGLVLVLGFRRELGLRDTMYLINPTTMEVVKLAASPLVRKAVLIGGALGYDSSNDDYKIVTVSCDDSTGNETSVDVFSLRSGSWKRINSLPYHLNFCSWVFLNGAIHWLACSDSDSEDYSVIAFDLTSEKFDPVPIPRGEFDPIKLVDLGGCLAIVVKQTYHQMDIWVMQEYGIGQSWTKFSVATPNSFYLNKVVCLLGDDNVVVLNVEEQKFVVHNLTENTRRDMVVAGIGGHLRQLIGFSESLVSPIYYCQNWRAT</sequence>
<feature type="domain" description="F-box" evidence="1">
    <location>
        <begin position="22"/>
        <end position="61"/>
    </location>
</feature>
<dbReference type="InterPro" id="IPR017451">
    <property type="entry name" value="F-box-assoc_interact_dom"/>
</dbReference>
<dbReference type="SUPFAM" id="SSF81383">
    <property type="entry name" value="F-box domain"/>
    <property type="match status" value="1"/>
</dbReference>
<dbReference type="GeneID" id="113738607"/>
<dbReference type="OrthoDB" id="1086486at2759"/>
<organism evidence="2 3">
    <name type="scientific">Coffea arabica</name>
    <name type="common">Arabian coffee</name>
    <dbReference type="NCBI Taxonomy" id="13443"/>
    <lineage>
        <taxon>Eukaryota</taxon>
        <taxon>Viridiplantae</taxon>
        <taxon>Streptophyta</taxon>
        <taxon>Embryophyta</taxon>
        <taxon>Tracheophyta</taxon>
        <taxon>Spermatophyta</taxon>
        <taxon>Magnoliopsida</taxon>
        <taxon>eudicotyledons</taxon>
        <taxon>Gunneridae</taxon>
        <taxon>Pentapetalae</taxon>
        <taxon>asterids</taxon>
        <taxon>lamiids</taxon>
        <taxon>Gentianales</taxon>
        <taxon>Rubiaceae</taxon>
        <taxon>Ixoroideae</taxon>
        <taxon>Gardenieae complex</taxon>
        <taxon>Bertiereae - Coffeeae clade</taxon>
        <taxon>Coffeeae</taxon>
        <taxon>Coffea</taxon>
    </lineage>
</organism>
<keyword evidence="2" id="KW-1185">Reference proteome</keyword>
<dbReference type="InterPro" id="IPR015915">
    <property type="entry name" value="Kelch-typ_b-propeller"/>
</dbReference>
<dbReference type="NCBIfam" id="TIGR01640">
    <property type="entry name" value="F_box_assoc_1"/>
    <property type="match status" value="1"/>
</dbReference>